<dbReference type="AlphaFoldDB" id="A0A9P7AMI3"/>
<dbReference type="OrthoDB" id="2677031at2759"/>
<protein>
    <recommendedName>
        <fullName evidence="3">Reverse transcriptase</fullName>
    </recommendedName>
</protein>
<dbReference type="PANTHER" id="PTHR33064">
    <property type="entry name" value="POL PROTEIN"/>
    <property type="match status" value="1"/>
</dbReference>
<proteinExistence type="predicted"/>
<accession>A0A9P7AMI3</accession>
<dbReference type="SUPFAM" id="SSF56672">
    <property type="entry name" value="DNA/RNA polymerases"/>
    <property type="match status" value="1"/>
</dbReference>
<reference evidence="1" key="1">
    <citation type="journal article" date="2020" name="New Phytol.">
        <title>Comparative genomics reveals dynamic genome evolution in host specialist ectomycorrhizal fungi.</title>
        <authorList>
            <person name="Lofgren L.A."/>
            <person name="Nguyen N.H."/>
            <person name="Vilgalys R."/>
            <person name="Ruytinx J."/>
            <person name="Liao H.L."/>
            <person name="Branco S."/>
            <person name="Kuo A."/>
            <person name="LaButti K."/>
            <person name="Lipzen A."/>
            <person name="Andreopoulos W."/>
            <person name="Pangilinan J."/>
            <person name="Riley R."/>
            <person name="Hundley H."/>
            <person name="Na H."/>
            <person name="Barry K."/>
            <person name="Grigoriev I.V."/>
            <person name="Stajich J.E."/>
            <person name="Kennedy P.G."/>
        </authorList>
    </citation>
    <scope>NUCLEOTIDE SEQUENCE</scope>
    <source>
        <strain evidence="1">S12</strain>
    </source>
</reference>
<dbReference type="InterPro" id="IPR051320">
    <property type="entry name" value="Viral_Replic_Matur_Polypro"/>
</dbReference>
<comment type="caution">
    <text evidence="1">The sequence shown here is derived from an EMBL/GenBank/DDBJ whole genome shotgun (WGS) entry which is preliminary data.</text>
</comment>
<dbReference type="GeneID" id="64590076"/>
<dbReference type="RefSeq" id="XP_041159126.1">
    <property type="nucleotide sequence ID" value="XM_041296312.1"/>
</dbReference>
<feature type="non-terminal residue" evidence="1">
    <location>
        <position position="1"/>
    </location>
</feature>
<evidence type="ECO:0000313" key="2">
    <source>
        <dbReference type="Proteomes" id="UP000719766"/>
    </source>
</evidence>
<sequence length="55" mass="6155">LFCSPKKTSLFNMEVDFLGHHISAQGIEPDKSKVARILDWPIPQRANDVCAFLGL</sequence>
<keyword evidence="2" id="KW-1185">Reference proteome</keyword>
<dbReference type="PANTHER" id="PTHR33064:SF37">
    <property type="entry name" value="RIBONUCLEASE H"/>
    <property type="match status" value="1"/>
</dbReference>
<evidence type="ECO:0008006" key="3">
    <source>
        <dbReference type="Google" id="ProtNLM"/>
    </source>
</evidence>
<evidence type="ECO:0000313" key="1">
    <source>
        <dbReference type="EMBL" id="KAG1792513.1"/>
    </source>
</evidence>
<dbReference type="Proteomes" id="UP000719766">
    <property type="component" value="Unassembled WGS sequence"/>
</dbReference>
<name>A0A9P7AMI3_9AGAM</name>
<gene>
    <name evidence="1" type="ORF">HD556DRAFT_1197662</name>
</gene>
<dbReference type="InterPro" id="IPR043502">
    <property type="entry name" value="DNA/RNA_pol_sf"/>
</dbReference>
<organism evidence="1 2">
    <name type="scientific">Suillus plorans</name>
    <dbReference type="NCBI Taxonomy" id="116603"/>
    <lineage>
        <taxon>Eukaryota</taxon>
        <taxon>Fungi</taxon>
        <taxon>Dikarya</taxon>
        <taxon>Basidiomycota</taxon>
        <taxon>Agaricomycotina</taxon>
        <taxon>Agaricomycetes</taxon>
        <taxon>Agaricomycetidae</taxon>
        <taxon>Boletales</taxon>
        <taxon>Suillineae</taxon>
        <taxon>Suillaceae</taxon>
        <taxon>Suillus</taxon>
    </lineage>
</organism>
<dbReference type="EMBL" id="JABBWE010000036">
    <property type="protein sequence ID" value="KAG1792513.1"/>
    <property type="molecule type" value="Genomic_DNA"/>
</dbReference>
<feature type="non-terminal residue" evidence="1">
    <location>
        <position position="55"/>
    </location>
</feature>